<dbReference type="InterPro" id="IPR036638">
    <property type="entry name" value="HLH_DNA-bd_sf"/>
</dbReference>
<dbReference type="Gene3D" id="4.10.280.10">
    <property type="entry name" value="Helix-loop-helix DNA-binding domain"/>
    <property type="match status" value="1"/>
</dbReference>
<dbReference type="InterPro" id="IPR011598">
    <property type="entry name" value="bHLH_dom"/>
</dbReference>
<dbReference type="Proteomes" id="UP000095284">
    <property type="component" value="Unplaced"/>
</dbReference>
<keyword evidence="4" id="KW-1185">Reference proteome</keyword>
<reference evidence="5" key="1">
    <citation type="submission" date="2016-11" db="UniProtKB">
        <authorList>
            <consortium name="WormBaseParasite"/>
        </authorList>
    </citation>
    <scope>IDENTIFICATION</scope>
</reference>
<evidence type="ECO:0000313" key="2">
    <source>
        <dbReference type="EMBL" id="CAD5226386.1"/>
    </source>
</evidence>
<accession>A0A1I7RHE5</accession>
<sequence length="67" mass="8400">MGRKRYRTYEQRLAANWRERKRMSDIYRAFELLRDKIPVENNVRKLSRLELLRFAVTYIRQLEQQLL</sequence>
<evidence type="ECO:0000313" key="3">
    <source>
        <dbReference type="Proteomes" id="UP000095284"/>
    </source>
</evidence>
<gene>
    <name evidence="2" type="ORF">BXYJ_LOCUS9019</name>
</gene>
<feature type="domain" description="BHLH" evidence="1">
    <location>
        <begin position="10"/>
        <end position="62"/>
    </location>
</feature>
<dbReference type="GO" id="GO:0000981">
    <property type="term" value="F:DNA-binding transcription factor activity, RNA polymerase II-specific"/>
    <property type="evidence" value="ECO:0007669"/>
    <property type="project" value="TreeGrafter"/>
</dbReference>
<dbReference type="WBParaSite" id="BXY_0012200.1">
    <property type="protein sequence ID" value="BXY_0012200.1"/>
    <property type="gene ID" value="BXY_0012200"/>
</dbReference>
<evidence type="ECO:0000313" key="5">
    <source>
        <dbReference type="WBParaSite" id="BXY_0012200.1"/>
    </source>
</evidence>
<dbReference type="GO" id="GO:0000977">
    <property type="term" value="F:RNA polymerase II transcription regulatory region sequence-specific DNA binding"/>
    <property type="evidence" value="ECO:0007669"/>
    <property type="project" value="TreeGrafter"/>
</dbReference>
<dbReference type="PANTHER" id="PTHR23349">
    <property type="entry name" value="BASIC HELIX-LOOP-HELIX TRANSCRIPTION FACTOR, TWIST"/>
    <property type="match status" value="1"/>
</dbReference>
<dbReference type="GO" id="GO:0032502">
    <property type="term" value="P:developmental process"/>
    <property type="evidence" value="ECO:0007669"/>
    <property type="project" value="TreeGrafter"/>
</dbReference>
<dbReference type="EMBL" id="CAJFCV020000004">
    <property type="protein sequence ID" value="CAG9115811.1"/>
    <property type="molecule type" value="Genomic_DNA"/>
</dbReference>
<dbReference type="Proteomes" id="UP000659654">
    <property type="component" value="Unassembled WGS sequence"/>
</dbReference>
<evidence type="ECO:0000259" key="1">
    <source>
        <dbReference type="PROSITE" id="PS50888"/>
    </source>
</evidence>
<protein>
    <submittedName>
        <fullName evidence="2">(pine wood nematode) hypothetical protein</fullName>
    </submittedName>
    <submittedName>
        <fullName evidence="5">BHLH domain-containing protein</fullName>
    </submittedName>
</protein>
<dbReference type="Pfam" id="PF00010">
    <property type="entry name" value="HLH"/>
    <property type="match status" value="1"/>
</dbReference>
<dbReference type="eggNOG" id="KOG4029">
    <property type="taxonomic scope" value="Eukaryota"/>
</dbReference>
<reference evidence="2" key="2">
    <citation type="submission" date="2020-09" db="EMBL/GenBank/DDBJ databases">
        <authorList>
            <person name="Kikuchi T."/>
        </authorList>
    </citation>
    <scope>NUCLEOTIDE SEQUENCE</scope>
    <source>
        <strain evidence="2">Ka4C1</strain>
    </source>
</reference>
<dbReference type="SMART" id="SM00353">
    <property type="entry name" value="HLH"/>
    <property type="match status" value="1"/>
</dbReference>
<dbReference type="EMBL" id="CAJFDI010000004">
    <property type="protein sequence ID" value="CAD5226386.1"/>
    <property type="molecule type" value="Genomic_DNA"/>
</dbReference>
<organism evidence="3 5">
    <name type="scientific">Bursaphelenchus xylophilus</name>
    <name type="common">Pinewood nematode worm</name>
    <name type="synonym">Aphelenchoides xylophilus</name>
    <dbReference type="NCBI Taxonomy" id="6326"/>
    <lineage>
        <taxon>Eukaryota</taxon>
        <taxon>Metazoa</taxon>
        <taxon>Ecdysozoa</taxon>
        <taxon>Nematoda</taxon>
        <taxon>Chromadorea</taxon>
        <taxon>Rhabditida</taxon>
        <taxon>Tylenchina</taxon>
        <taxon>Tylenchomorpha</taxon>
        <taxon>Aphelenchoidea</taxon>
        <taxon>Aphelenchoididae</taxon>
        <taxon>Bursaphelenchus</taxon>
    </lineage>
</organism>
<proteinExistence type="predicted"/>
<dbReference type="SMR" id="A0A1I7RHE5"/>
<dbReference type="GO" id="GO:0046983">
    <property type="term" value="F:protein dimerization activity"/>
    <property type="evidence" value="ECO:0007669"/>
    <property type="project" value="InterPro"/>
</dbReference>
<dbReference type="AlphaFoldDB" id="A0A1I7RHE5"/>
<dbReference type="OrthoDB" id="10048995at2759"/>
<dbReference type="SUPFAM" id="SSF47459">
    <property type="entry name" value="HLH, helix-loop-helix DNA-binding domain"/>
    <property type="match status" value="1"/>
</dbReference>
<dbReference type="PANTHER" id="PTHR23349:SF68">
    <property type="entry name" value="FI14601P"/>
    <property type="match status" value="1"/>
</dbReference>
<dbReference type="PROSITE" id="PS50888">
    <property type="entry name" value="BHLH"/>
    <property type="match status" value="1"/>
</dbReference>
<name>A0A1I7RHE5_BURXY</name>
<evidence type="ECO:0000313" key="4">
    <source>
        <dbReference type="Proteomes" id="UP000659654"/>
    </source>
</evidence>
<dbReference type="Proteomes" id="UP000582659">
    <property type="component" value="Unassembled WGS sequence"/>
</dbReference>
<dbReference type="InterPro" id="IPR050283">
    <property type="entry name" value="E-box_TF_Regulators"/>
</dbReference>